<dbReference type="NCBIfam" id="NF005490">
    <property type="entry name" value="PRK07103.1"/>
    <property type="match status" value="1"/>
</dbReference>
<evidence type="ECO:0000313" key="5">
    <source>
        <dbReference type="EMBL" id="MTI26900.1"/>
    </source>
</evidence>
<sequence length="424" mass="45194">MLKTNKVGITGMGIVSSIGSDLSSFCDSLKNGKSGIRQTTNAREPKVSVDIAAEIQNFAFSKSLGRFTNIPDEKQQHARKLGQRAPFVIQTSIISALEAWQNAGLFDKEALPERTGLIVAGQNSTQNYQYDLIPKFRENPEYLSPRYALEFLETNQVGVLSELFGIQGEGFVVGGASATGNVGVIKGYRQVLSGFADVCMVVGTLADLSPMDIQGFINIGAMGGKKYGDQPAKACRPFDTQHEGFIYGQASACVIFESETSAAKRGVPFLAEVRGGAMNLDSNSSANPNVTGEAKAMQSALDQAGLSAADVDYINTHGSSSSLGDITEAEAISQVLGKREAWLNATKGLTGHCLYSAGMVEVIATVLQMQEGFLHPNLNLEDPVRKDLKFCGAEATDHQINVAISNSFGFGGINTSVVLERAKN</sequence>
<dbReference type="CDD" id="cd00834">
    <property type="entry name" value="KAS_I_II"/>
    <property type="match status" value="1"/>
</dbReference>
<dbReference type="EMBL" id="SMLW01000604">
    <property type="protein sequence ID" value="MTI26900.1"/>
    <property type="molecule type" value="Genomic_DNA"/>
</dbReference>
<dbReference type="RefSeq" id="WP_155173909.1">
    <property type="nucleotide sequence ID" value="NZ_BAAAFL010000029.1"/>
</dbReference>
<comment type="caution">
    <text evidence="5">The sequence shown here is derived from an EMBL/GenBank/DDBJ whole genome shotgun (WGS) entry which is preliminary data.</text>
</comment>
<keyword evidence="2 3" id="KW-0808">Transferase</keyword>
<dbReference type="Pfam" id="PF02801">
    <property type="entry name" value="Ketoacyl-synt_C"/>
    <property type="match status" value="1"/>
</dbReference>
<gene>
    <name evidence="5" type="ORF">E1163_18230</name>
</gene>
<dbReference type="PANTHER" id="PTHR11712:SF336">
    <property type="entry name" value="3-OXOACYL-[ACYL-CARRIER-PROTEIN] SYNTHASE, MITOCHONDRIAL"/>
    <property type="match status" value="1"/>
</dbReference>
<dbReference type="InterPro" id="IPR014031">
    <property type="entry name" value="Ketoacyl_synth_C"/>
</dbReference>
<dbReference type="PROSITE" id="PS52004">
    <property type="entry name" value="KS3_2"/>
    <property type="match status" value="1"/>
</dbReference>
<reference evidence="5 6" key="1">
    <citation type="submission" date="2019-02" db="EMBL/GenBank/DDBJ databases">
        <authorList>
            <person name="Goldberg S.R."/>
            <person name="Haltli B.A."/>
            <person name="Correa H."/>
            <person name="Russell K.G."/>
        </authorList>
    </citation>
    <scope>NUCLEOTIDE SEQUENCE [LARGE SCALE GENOMIC DNA]</scope>
    <source>
        <strain evidence="5 6">JCM 16186</strain>
    </source>
</reference>
<accession>A0ABW9RV67</accession>
<dbReference type="InterPro" id="IPR014030">
    <property type="entry name" value="Ketoacyl_synth_N"/>
</dbReference>
<dbReference type="Pfam" id="PF00109">
    <property type="entry name" value="ketoacyl-synt"/>
    <property type="match status" value="1"/>
</dbReference>
<dbReference type="Proteomes" id="UP000798808">
    <property type="component" value="Unassembled WGS sequence"/>
</dbReference>
<dbReference type="InterPro" id="IPR016039">
    <property type="entry name" value="Thiolase-like"/>
</dbReference>
<evidence type="ECO:0000256" key="3">
    <source>
        <dbReference type="RuleBase" id="RU003694"/>
    </source>
</evidence>
<dbReference type="InterPro" id="IPR020841">
    <property type="entry name" value="PKS_Beta-ketoAc_synthase_dom"/>
</dbReference>
<name>A0ABW9RV67_9BACT</name>
<dbReference type="SMART" id="SM00825">
    <property type="entry name" value="PKS_KS"/>
    <property type="match status" value="1"/>
</dbReference>
<dbReference type="InterPro" id="IPR000794">
    <property type="entry name" value="Beta-ketoacyl_synthase"/>
</dbReference>
<keyword evidence="6" id="KW-1185">Reference proteome</keyword>
<protein>
    <submittedName>
        <fullName evidence="5">Beta-ketoacyl-ACP synthase</fullName>
    </submittedName>
</protein>
<evidence type="ECO:0000256" key="1">
    <source>
        <dbReference type="ARBA" id="ARBA00008467"/>
    </source>
</evidence>
<dbReference type="Gene3D" id="3.40.47.10">
    <property type="match status" value="2"/>
</dbReference>
<organism evidence="5 6">
    <name type="scientific">Fulvivirga kasyanovii</name>
    <dbReference type="NCBI Taxonomy" id="396812"/>
    <lineage>
        <taxon>Bacteria</taxon>
        <taxon>Pseudomonadati</taxon>
        <taxon>Bacteroidota</taxon>
        <taxon>Cytophagia</taxon>
        <taxon>Cytophagales</taxon>
        <taxon>Fulvivirgaceae</taxon>
        <taxon>Fulvivirga</taxon>
    </lineage>
</organism>
<evidence type="ECO:0000313" key="6">
    <source>
        <dbReference type="Proteomes" id="UP000798808"/>
    </source>
</evidence>
<comment type="similarity">
    <text evidence="1 3">Belongs to the thiolase-like superfamily. Beta-ketoacyl-ACP synthases family.</text>
</comment>
<evidence type="ECO:0000256" key="2">
    <source>
        <dbReference type="ARBA" id="ARBA00022679"/>
    </source>
</evidence>
<proteinExistence type="inferred from homology"/>
<evidence type="ECO:0000259" key="4">
    <source>
        <dbReference type="PROSITE" id="PS52004"/>
    </source>
</evidence>
<dbReference type="SUPFAM" id="SSF53901">
    <property type="entry name" value="Thiolase-like"/>
    <property type="match status" value="2"/>
</dbReference>
<feature type="domain" description="Ketosynthase family 3 (KS3)" evidence="4">
    <location>
        <begin position="4"/>
        <end position="421"/>
    </location>
</feature>
<dbReference type="PANTHER" id="PTHR11712">
    <property type="entry name" value="POLYKETIDE SYNTHASE-RELATED"/>
    <property type="match status" value="1"/>
</dbReference>